<evidence type="ECO:0000256" key="4">
    <source>
        <dbReference type="ARBA" id="ARBA00022692"/>
    </source>
</evidence>
<feature type="transmembrane region" description="Helical" evidence="7">
    <location>
        <begin position="382"/>
        <end position="400"/>
    </location>
</feature>
<feature type="transmembrane region" description="Helical" evidence="7">
    <location>
        <begin position="52"/>
        <end position="70"/>
    </location>
</feature>
<dbReference type="InterPro" id="IPR036259">
    <property type="entry name" value="MFS_trans_sf"/>
</dbReference>
<protein>
    <submittedName>
        <fullName evidence="9">MFS transporter</fullName>
    </submittedName>
</protein>
<evidence type="ECO:0000256" key="1">
    <source>
        <dbReference type="ARBA" id="ARBA00004651"/>
    </source>
</evidence>
<evidence type="ECO:0000256" key="6">
    <source>
        <dbReference type="ARBA" id="ARBA00023136"/>
    </source>
</evidence>
<keyword evidence="2" id="KW-0813">Transport</keyword>
<keyword evidence="10" id="KW-1185">Reference proteome</keyword>
<feature type="transmembrane region" description="Helical" evidence="7">
    <location>
        <begin position="20"/>
        <end position="40"/>
    </location>
</feature>
<dbReference type="SUPFAM" id="SSF103473">
    <property type="entry name" value="MFS general substrate transporter"/>
    <property type="match status" value="1"/>
</dbReference>
<keyword evidence="3" id="KW-1003">Cell membrane</keyword>
<feature type="transmembrane region" description="Helical" evidence="7">
    <location>
        <begin position="170"/>
        <end position="190"/>
    </location>
</feature>
<dbReference type="Pfam" id="PF07690">
    <property type="entry name" value="MFS_1"/>
    <property type="match status" value="1"/>
</dbReference>
<dbReference type="PANTHER" id="PTHR23517:SF2">
    <property type="entry name" value="MULTIDRUG RESISTANCE PROTEIN MDTH"/>
    <property type="match status" value="1"/>
</dbReference>
<dbReference type="PANTHER" id="PTHR23517">
    <property type="entry name" value="RESISTANCE PROTEIN MDTM, PUTATIVE-RELATED-RELATED"/>
    <property type="match status" value="1"/>
</dbReference>
<dbReference type="InterPro" id="IPR011701">
    <property type="entry name" value="MFS"/>
</dbReference>
<dbReference type="Proteomes" id="UP000663802">
    <property type="component" value="Unassembled WGS sequence"/>
</dbReference>
<dbReference type="PROSITE" id="PS50850">
    <property type="entry name" value="MFS"/>
    <property type="match status" value="1"/>
</dbReference>
<feature type="domain" description="Major facilitator superfamily (MFS) profile" evidence="8">
    <location>
        <begin position="16"/>
        <end position="405"/>
    </location>
</feature>
<dbReference type="Gene3D" id="1.20.1250.20">
    <property type="entry name" value="MFS general substrate transporter like domains"/>
    <property type="match status" value="1"/>
</dbReference>
<feature type="transmembrane region" description="Helical" evidence="7">
    <location>
        <begin position="82"/>
        <end position="101"/>
    </location>
</feature>
<dbReference type="InterPro" id="IPR020846">
    <property type="entry name" value="MFS_dom"/>
</dbReference>
<feature type="transmembrane region" description="Helical" evidence="7">
    <location>
        <begin position="225"/>
        <end position="243"/>
    </location>
</feature>
<keyword evidence="6 7" id="KW-0472">Membrane</keyword>
<reference evidence="9 10" key="1">
    <citation type="journal article" date="2021" name="Int. J. Syst. Evol. Microbiol.">
        <title>Clostridium zeae sp. nov., isolated from corn silage.</title>
        <authorList>
            <person name="Kobayashi H."/>
            <person name="Tanizawa Y."/>
            <person name="Yagura M."/>
            <person name="Sakamoto M."/>
            <person name="Ohkuma M."/>
            <person name="Tohno M."/>
        </authorList>
    </citation>
    <scope>NUCLEOTIDE SEQUENCE [LARGE SCALE GENOMIC DNA]</scope>
    <source>
        <strain evidence="9 10">CSC2</strain>
    </source>
</reference>
<proteinExistence type="predicted"/>
<evidence type="ECO:0000313" key="9">
    <source>
        <dbReference type="EMBL" id="GFZ32939.1"/>
    </source>
</evidence>
<feature type="transmembrane region" description="Helical" evidence="7">
    <location>
        <begin position="107"/>
        <end position="128"/>
    </location>
</feature>
<accession>A0ABQ1EE60</accession>
<keyword evidence="4 7" id="KW-0812">Transmembrane</keyword>
<feature type="transmembrane region" description="Helical" evidence="7">
    <location>
        <begin position="314"/>
        <end position="333"/>
    </location>
</feature>
<dbReference type="InterPro" id="IPR050171">
    <property type="entry name" value="MFS_Transporters"/>
</dbReference>
<feature type="transmembrane region" description="Helical" evidence="7">
    <location>
        <begin position="354"/>
        <end position="376"/>
    </location>
</feature>
<feature type="transmembrane region" description="Helical" evidence="7">
    <location>
        <begin position="263"/>
        <end position="282"/>
    </location>
</feature>
<evidence type="ECO:0000256" key="2">
    <source>
        <dbReference type="ARBA" id="ARBA00022448"/>
    </source>
</evidence>
<evidence type="ECO:0000256" key="7">
    <source>
        <dbReference type="SAM" id="Phobius"/>
    </source>
</evidence>
<sequence>MDIKRHLSVYKGLPKDIYVLFISTVINKMGSFIVPLMTLILTEKIGFSKYEAGLFTTIAILSQAPFLVVGGSLVDRFGSKRIIVIFQSLGSLLYLACGFMKPTVAVAVLIVIASNMYALATPAFNAMVPSITPKALMKNAYSLMYLGSNLGLAIGPMIGGILFSKNFLNLLFILDAASTIISTMMVFFFVRGKAKLNVAMSKNKTQDIKTDSSGSIFSFFLKNPVIIAFSLIMVVYYFCYVQWNFLLPLQTVEAFGKDGVGVFSSLFSINAITVIVLTPILTSVTAKTFPLKSMFVGGILYFIAFGMFAINRYILVFVVAIIIMTVGEILVTINSNNYIAQLTPKKYLGRVNSIFFLFMGAGFATGPLVMGSVITLVSFQNAWIMVAALMLCGSFSMYFLKMAEKKKSVENKNNFSQEREERISKDA</sequence>
<keyword evidence="5 7" id="KW-1133">Transmembrane helix</keyword>
<comment type="subcellular location">
    <subcellularLocation>
        <location evidence="1">Cell membrane</location>
        <topology evidence="1">Multi-pass membrane protein</topology>
    </subcellularLocation>
</comment>
<dbReference type="RefSeq" id="WP_206871192.1">
    <property type="nucleotide sequence ID" value="NZ_BMBA01000004.1"/>
</dbReference>
<organism evidence="9 10">
    <name type="scientific">Clostridium zeae</name>
    <dbReference type="NCBI Taxonomy" id="2759022"/>
    <lineage>
        <taxon>Bacteria</taxon>
        <taxon>Bacillati</taxon>
        <taxon>Bacillota</taxon>
        <taxon>Clostridia</taxon>
        <taxon>Eubacteriales</taxon>
        <taxon>Clostridiaceae</taxon>
        <taxon>Clostridium</taxon>
    </lineage>
</organism>
<feature type="transmembrane region" description="Helical" evidence="7">
    <location>
        <begin position="140"/>
        <end position="164"/>
    </location>
</feature>
<evidence type="ECO:0000256" key="5">
    <source>
        <dbReference type="ARBA" id="ARBA00022989"/>
    </source>
</evidence>
<feature type="transmembrane region" description="Helical" evidence="7">
    <location>
        <begin position="289"/>
        <end position="308"/>
    </location>
</feature>
<name>A0ABQ1EE60_9CLOT</name>
<comment type="caution">
    <text evidence="9">The sequence shown here is derived from an EMBL/GenBank/DDBJ whole genome shotgun (WGS) entry which is preliminary data.</text>
</comment>
<evidence type="ECO:0000256" key="3">
    <source>
        <dbReference type="ARBA" id="ARBA00022475"/>
    </source>
</evidence>
<dbReference type="EMBL" id="BMBA01000004">
    <property type="protein sequence ID" value="GFZ32939.1"/>
    <property type="molecule type" value="Genomic_DNA"/>
</dbReference>
<evidence type="ECO:0000313" key="10">
    <source>
        <dbReference type="Proteomes" id="UP000663802"/>
    </source>
</evidence>
<evidence type="ECO:0000259" key="8">
    <source>
        <dbReference type="PROSITE" id="PS50850"/>
    </source>
</evidence>
<gene>
    <name evidence="9" type="ORF">CSC2_34650</name>
</gene>